<reference evidence="2 3" key="1">
    <citation type="journal article" date="2019" name="G3 (Bethesda)">
        <title>Sequencing of a Wild Apple (Malus baccata) Genome Unravels the Differences Between Cultivated and Wild Apple Species Regarding Disease Resistance and Cold Tolerance.</title>
        <authorList>
            <person name="Chen X."/>
        </authorList>
    </citation>
    <scope>NUCLEOTIDE SEQUENCE [LARGE SCALE GENOMIC DNA]</scope>
    <source>
        <strain evidence="3">cv. Shandingzi</strain>
        <tissue evidence="2">Leaves</tissue>
    </source>
</reference>
<keyword evidence="3" id="KW-1185">Reference proteome</keyword>
<evidence type="ECO:0000313" key="2">
    <source>
        <dbReference type="EMBL" id="TQE12680.1"/>
    </source>
</evidence>
<gene>
    <name evidence="2" type="ORF">C1H46_001700</name>
</gene>
<organism evidence="2 3">
    <name type="scientific">Malus baccata</name>
    <name type="common">Siberian crab apple</name>
    <name type="synonym">Pyrus baccata</name>
    <dbReference type="NCBI Taxonomy" id="106549"/>
    <lineage>
        <taxon>Eukaryota</taxon>
        <taxon>Viridiplantae</taxon>
        <taxon>Streptophyta</taxon>
        <taxon>Embryophyta</taxon>
        <taxon>Tracheophyta</taxon>
        <taxon>Spermatophyta</taxon>
        <taxon>Magnoliopsida</taxon>
        <taxon>eudicotyledons</taxon>
        <taxon>Gunneridae</taxon>
        <taxon>Pentapetalae</taxon>
        <taxon>rosids</taxon>
        <taxon>fabids</taxon>
        <taxon>Rosales</taxon>
        <taxon>Rosaceae</taxon>
        <taxon>Amygdaloideae</taxon>
        <taxon>Maleae</taxon>
        <taxon>Malus</taxon>
    </lineage>
</organism>
<feature type="domain" description="Pyruvate kinase C-terminal" evidence="1">
    <location>
        <begin position="2"/>
        <end position="109"/>
    </location>
</feature>
<dbReference type="Proteomes" id="UP000315295">
    <property type="component" value="Unassembled WGS sequence"/>
</dbReference>
<protein>
    <recommendedName>
        <fullName evidence="1">Pyruvate kinase C-terminal domain-containing protein</fullName>
    </recommendedName>
</protein>
<dbReference type="GO" id="GO:0000287">
    <property type="term" value="F:magnesium ion binding"/>
    <property type="evidence" value="ECO:0007669"/>
    <property type="project" value="InterPro"/>
</dbReference>
<comment type="caution">
    <text evidence="2">The sequence shown here is derived from an EMBL/GenBank/DDBJ whole genome shotgun (WGS) entry which is preliminary data.</text>
</comment>
<name>A0A540NQ76_MALBA</name>
<dbReference type="InterPro" id="IPR001697">
    <property type="entry name" value="Pyr_Knase"/>
</dbReference>
<dbReference type="AlphaFoldDB" id="A0A540NQ76"/>
<dbReference type="STRING" id="106549.A0A540NQ76"/>
<proteinExistence type="predicted"/>
<dbReference type="SUPFAM" id="SSF52935">
    <property type="entry name" value="PK C-terminal domain-like"/>
    <property type="match status" value="1"/>
</dbReference>
<dbReference type="InterPro" id="IPR036918">
    <property type="entry name" value="Pyrv_Knase_C_sf"/>
</dbReference>
<dbReference type="Gene3D" id="3.40.1380.20">
    <property type="entry name" value="Pyruvate kinase, C-terminal domain"/>
    <property type="match status" value="1"/>
</dbReference>
<evidence type="ECO:0000259" key="1">
    <source>
        <dbReference type="Pfam" id="PF02887"/>
    </source>
</evidence>
<dbReference type="EMBL" id="VIEB01000017">
    <property type="protein sequence ID" value="TQE12680.1"/>
    <property type="molecule type" value="Genomic_DNA"/>
</dbReference>
<sequence length="111" mass="12070">MILVLKKRGSTTKLVAKYRPSMPILFVVVPKITTAYFETSYSNAAPARHDLVYRGVLPLLHSAPIRASHAESTEESIQFVVEHAKAKGLCKPGDAVVALHGANADMIKICL</sequence>
<dbReference type="GO" id="GO:0030955">
    <property type="term" value="F:potassium ion binding"/>
    <property type="evidence" value="ECO:0007669"/>
    <property type="project" value="InterPro"/>
</dbReference>
<dbReference type="GO" id="GO:0004743">
    <property type="term" value="F:pyruvate kinase activity"/>
    <property type="evidence" value="ECO:0007669"/>
    <property type="project" value="InterPro"/>
</dbReference>
<dbReference type="PANTHER" id="PTHR11817">
    <property type="entry name" value="PYRUVATE KINASE"/>
    <property type="match status" value="1"/>
</dbReference>
<evidence type="ECO:0000313" key="3">
    <source>
        <dbReference type="Proteomes" id="UP000315295"/>
    </source>
</evidence>
<accession>A0A540NQ76</accession>
<dbReference type="Pfam" id="PF02887">
    <property type="entry name" value="PK_C"/>
    <property type="match status" value="1"/>
</dbReference>
<dbReference type="InterPro" id="IPR015795">
    <property type="entry name" value="Pyrv_Knase_C"/>
</dbReference>